<keyword evidence="2" id="KW-1185">Reference proteome</keyword>
<evidence type="ECO:0000313" key="1">
    <source>
        <dbReference type="EMBL" id="GAA1689494.1"/>
    </source>
</evidence>
<sequence>MTWLLGIGVTSPVDGKAVAVNSAGSVGIDDTYLLRLLQQGNLRQLPVNGSADGNVLVGVADNEIVYGNIGHDNIGYGNPVLWDCR</sequence>
<name>A0ABN2HLQ9_9ACTN</name>
<dbReference type="Proteomes" id="UP001500618">
    <property type="component" value="Unassembled WGS sequence"/>
</dbReference>
<protein>
    <submittedName>
        <fullName evidence="1">Uncharacterized protein</fullName>
    </submittedName>
</protein>
<reference evidence="1 2" key="1">
    <citation type="journal article" date="2019" name="Int. J. Syst. Evol. Microbiol.">
        <title>The Global Catalogue of Microorganisms (GCM) 10K type strain sequencing project: providing services to taxonomists for standard genome sequencing and annotation.</title>
        <authorList>
            <consortium name="The Broad Institute Genomics Platform"/>
            <consortium name="The Broad Institute Genome Sequencing Center for Infectious Disease"/>
            <person name="Wu L."/>
            <person name="Ma J."/>
        </authorList>
    </citation>
    <scope>NUCLEOTIDE SEQUENCE [LARGE SCALE GENOMIC DNA]</scope>
    <source>
        <strain evidence="1 2">JCM 14718</strain>
    </source>
</reference>
<proteinExistence type="predicted"/>
<comment type="caution">
    <text evidence="1">The sequence shown here is derived from an EMBL/GenBank/DDBJ whole genome shotgun (WGS) entry which is preliminary data.</text>
</comment>
<organism evidence="1 2">
    <name type="scientific">Fodinicola feengrottensis</name>
    <dbReference type="NCBI Taxonomy" id="435914"/>
    <lineage>
        <taxon>Bacteria</taxon>
        <taxon>Bacillati</taxon>
        <taxon>Actinomycetota</taxon>
        <taxon>Actinomycetes</taxon>
        <taxon>Mycobacteriales</taxon>
        <taxon>Fodinicola</taxon>
    </lineage>
</organism>
<evidence type="ECO:0000313" key="2">
    <source>
        <dbReference type="Proteomes" id="UP001500618"/>
    </source>
</evidence>
<dbReference type="EMBL" id="BAAANY010000017">
    <property type="protein sequence ID" value="GAA1689494.1"/>
    <property type="molecule type" value="Genomic_DNA"/>
</dbReference>
<gene>
    <name evidence="1" type="ORF">GCM10009765_43560</name>
</gene>
<accession>A0ABN2HLQ9</accession>